<proteinExistence type="predicted"/>
<dbReference type="EMBL" id="JAVYJV010000010">
    <property type="protein sequence ID" value="KAK4360771.1"/>
    <property type="molecule type" value="Genomic_DNA"/>
</dbReference>
<sequence>MESYVDEEVQNSETTNDSQISLFLRVSKKSEPSWELGVTAYAEQIVIDTLTFKDPNAKDEISYQGPAFRDLDENHQKTIYKYLETRVIKPSTIHFLHEYMINKDVKEYIMWLKNFKKLIET</sequence>
<dbReference type="GO" id="GO:0005759">
    <property type="term" value="C:mitochondrial matrix"/>
    <property type="evidence" value="ECO:0007669"/>
    <property type="project" value="InterPro"/>
</dbReference>
<dbReference type="PANTHER" id="PTHR10826:SF41">
    <property type="entry name" value="MITOCHONDRIAL GLYCOPROTEIN FAMILY PROTEIN"/>
    <property type="match status" value="1"/>
</dbReference>
<dbReference type="AlphaFoldDB" id="A0AAE1S1C4"/>
<dbReference type="InterPro" id="IPR036561">
    <property type="entry name" value="MAM33_sf"/>
</dbReference>
<dbReference type="InterPro" id="IPR003428">
    <property type="entry name" value="MAM33"/>
</dbReference>
<dbReference type="SUPFAM" id="SSF54529">
    <property type="entry name" value="Mitochondrial glycoprotein MAM33-like"/>
    <property type="match status" value="1"/>
</dbReference>
<gene>
    <name evidence="1" type="ORF">RND71_019723</name>
</gene>
<dbReference type="PANTHER" id="PTHR10826">
    <property type="entry name" value="COMPLEMENT COMPONENT 1"/>
    <property type="match status" value="1"/>
</dbReference>
<dbReference type="Pfam" id="PF02330">
    <property type="entry name" value="MAM33"/>
    <property type="match status" value="1"/>
</dbReference>
<accession>A0AAE1S1C4</accession>
<keyword evidence="2" id="KW-1185">Reference proteome</keyword>
<evidence type="ECO:0008006" key="3">
    <source>
        <dbReference type="Google" id="ProtNLM"/>
    </source>
</evidence>
<organism evidence="1 2">
    <name type="scientific">Anisodus tanguticus</name>
    <dbReference type="NCBI Taxonomy" id="243964"/>
    <lineage>
        <taxon>Eukaryota</taxon>
        <taxon>Viridiplantae</taxon>
        <taxon>Streptophyta</taxon>
        <taxon>Embryophyta</taxon>
        <taxon>Tracheophyta</taxon>
        <taxon>Spermatophyta</taxon>
        <taxon>Magnoliopsida</taxon>
        <taxon>eudicotyledons</taxon>
        <taxon>Gunneridae</taxon>
        <taxon>Pentapetalae</taxon>
        <taxon>asterids</taxon>
        <taxon>lamiids</taxon>
        <taxon>Solanales</taxon>
        <taxon>Solanaceae</taxon>
        <taxon>Solanoideae</taxon>
        <taxon>Hyoscyameae</taxon>
        <taxon>Anisodus</taxon>
    </lineage>
</organism>
<dbReference type="Gene3D" id="3.10.280.10">
    <property type="entry name" value="Mitochondrial glycoprotein"/>
    <property type="match status" value="1"/>
</dbReference>
<name>A0AAE1S1C4_9SOLA</name>
<reference evidence="1" key="1">
    <citation type="submission" date="2023-12" db="EMBL/GenBank/DDBJ databases">
        <title>Genome assembly of Anisodus tanguticus.</title>
        <authorList>
            <person name="Wang Y.-J."/>
        </authorList>
    </citation>
    <scope>NUCLEOTIDE SEQUENCE</scope>
    <source>
        <strain evidence="1">KB-2021</strain>
        <tissue evidence="1">Leaf</tissue>
    </source>
</reference>
<evidence type="ECO:0000313" key="1">
    <source>
        <dbReference type="EMBL" id="KAK4360771.1"/>
    </source>
</evidence>
<evidence type="ECO:0000313" key="2">
    <source>
        <dbReference type="Proteomes" id="UP001291623"/>
    </source>
</evidence>
<comment type="caution">
    <text evidence="1">The sequence shown here is derived from an EMBL/GenBank/DDBJ whole genome shotgun (WGS) entry which is preliminary data.</text>
</comment>
<dbReference type="Proteomes" id="UP001291623">
    <property type="component" value="Unassembled WGS sequence"/>
</dbReference>
<protein>
    <recommendedName>
        <fullName evidence="3">Mitochondrial glycoprotein</fullName>
    </recommendedName>
</protein>